<dbReference type="STRING" id="287098.SAMN05421665_2259"/>
<dbReference type="Pfam" id="PF00563">
    <property type="entry name" value="EAL"/>
    <property type="match status" value="1"/>
</dbReference>
<protein>
    <submittedName>
        <fullName evidence="2">EAL domain, c-di-GMP-specific phosphodiesterase class I (Or its enzymatically inactive variant)</fullName>
    </submittedName>
</protein>
<feature type="domain" description="EAL" evidence="1">
    <location>
        <begin position="28"/>
        <end position="268"/>
    </location>
</feature>
<sequence length="268" mass="29769">MQNTTLGLAQVDKQELDDPFEYAMASRDADVFLLVRDALAAGRGQLAFQPVVTSDAQHQIAFYEGLIRLSDESGRVLPAAHFMPQVEDTDMGRQIDCLSLELALHKLRQNPDLRLSVNLSARSIGDGEWRRTLDRGLLDRNNLGDRLIFEISETSAMMLHENVIRFMAEMQPKGVGFALDGFGAGLTAFRHLKSFFFDLVKIDKSFIRGIDRDPDNQVLAEALITVAHQFEMFAVADGVETAAEAEFLEGLGVDCLQGYYFGVPKPAL</sequence>
<keyword evidence="3" id="KW-1185">Reference proteome</keyword>
<dbReference type="OrthoDB" id="23692at2"/>
<evidence type="ECO:0000313" key="2">
    <source>
        <dbReference type="EMBL" id="SIT86227.1"/>
    </source>
</evidence>
<dbReference type="PROSITE" id="PS50883">
    <property type="entry name" value="EAL"/>
    <property type="match status" value="1"/>
</dbReference>
<dbReference type="RefSeq" id="WP_076659651.1">
    <property type="nucleotide sequence ID" value="NZ_FTPR01000001.1"/>
</dbReference>
<dbReference type="SMART" id="SM00052">
    <property type="entry name" value="EAL"/>
    <property type="match status" value="1"/>
</dbReference>
<dbReference type="InterPro" id="IPR035919">
    <property type="entry name" value="EAL_sf"/>
</dbReference>
<dbReference type="EMBL" id="FTPR01000001">
    <property type="protein sequence ID" value="SIT86227.1"/>
    <property type="molecule type" value="Genomic_DNA"/>
</dbReference>
<name>A0A1R3X5M0_9RHOB</name>
<dbReference type="Proteomes" id="UP000186997">
    <property type="component" value="Unassembled WGS sequence"/>
</dbReference>
<dbReference type="SUPFAM" id="SSF141868">
    <property type="entry name" value="EAL domain-like"/>
    <property type="match status" value="1"/>
</dbReference>
<dbReference type="GO" id="GO:0071111">
    <property type="term" value="F:cyclic-guanylate-specific phosphodiesterase activity"/>
    <property type="evidence" value="ECO:0007669"/>
    <property type="project" value="InterPro"/>
</dbReference>
<dbReference type="Gene3D" id="3.20.20.450">
    <property type="entry name" value="EAL domain"/>
    <property type="match status" value="1"/>
</dbReference>
<dbReference type="CDD" id="cd01948">
    <property type="entry name" value="EAL"/>
    <property type="match status" value="1"/>
</dbReference>
<dbReference type="AlphaFoldDB" id="A0A1R3X5M0"/>
<dbReference type="InterPro" id="IPR050706">
    <property type="entry name" value="Cyclic-di-GMP_PDE-like"/>
</dbReference>
<gene>
    <name evidence="2" type="ORF">SAMN05421665_2259</name>
</gene>
<dbReference type="InterPro" id="IPR001633">
    <property type="entry name" value="EAL_dom"/>
</dbReference>
<organism evidence="2 3">
    <name type="scientific">Yoonia rosea</name>
    <dbReference type="NCBI Taxonomy" id="287098"/>
    <lineage>
        <taxon>Bacteria</taxon>
        <taxon>Pseudomonadati</taxon>
        <taxon>Pseudomonadota</taxon>
        <taxon>Alphaproteobacteria</taxon>
        <taxon>Rhodobacterales</taxon>
        <taxon>Paracoccaceae</taxon>
        <taxon>Yoonia</taxon>
    </lineage>
</organism>
<dbReference type="PANTHER" id="PTHR33121:SF79">
    <property type="entry name" value="CYCLIC DI-GMP PHOSPHODIESTERASE PDED-RELATED"/>
    <property type="match status" value="1"/>
</dbReference>
<reference evidence="3" key="1">
    <citation type="submission" date="2017-01" db="EMBL/GenBank/DDBJ databases">
        <authorList>
            <person name="Varghese N."/>
            <person name="Submissions S."/>
        </authorList>
    </citation>
    <scope>NUCLEOTIDE SEQUENCE [LARGE SCALE GENOMIC DNA]</scope>
    <source>
        <strain evidence="3">DSM 29591</strain>
    </source>
</reference>
<evidence type="ECO:0000259" key="1">
    <source>
        <dbReference type="PROSITE" id="PS50883"/>
    </source>
</evidence>
<dbReference type="PANTHER" id="PTHR33121">
    <property type="entry name" value="CYCLIC DI-GMP PHOSPHODIESTERASE PDEF"/>
    <property type="match status" value="1"/>
</dbReference>
<proteinExistence type="predicted"/>
<accession>A0A1R3X5M0</accession>
<evidence type="ECO:0000313" key="3">
    <source>
        <dbReference type="Proteomes" id="UP000186997"/>
    </source>
</evidence>